<dbReference type="GO" id="GO:0004722">
    <property type="term" value="F:protein serine/threonine phosphatase activity"/>
    <property type="evidence" value="ECO:0007669"/>
    <property type="project" value="UniProtKB-EC"/>
</dbReference>
<dbReference type="Pfam" id="PF00782">
    <property type="entry name" value="DSPc"/>
    <property type="match status" value="1"/>
</dbReference>
<dbReference type="GO" id="GO:0005737">
    <property type="term" value="C:cytoplasm"/>
    <property type="evidence" value="ECO:0007669"/>
    <property type="project" value="UniProtKB-SubCell"/>
</dbReference>
<keyword evidence="4" id="KW-0963">Cytoplasm</keyword>
<dbReference type="InterPro" id="IPR016130">
    <property type="entry name" value="Tyr_Pase_AS"/>
</dbReference>
<feature type="domain" description="Tyrosine-protein phosphatase" evidence="12">
    <location>
        <begin position="1"/>
        <end position="141"/>
    </location>
</feature>
<dbReference type="InterPro" id="IPR016278">
    <property type="entry name" value="DUSP12"/>
</dbReference>
<evidence type="ECO:0000259" key="12">
    <source>
        <dbReference type="PROSITE" id="PS50054"/>
    </source>
</evidence>
<comment type="similarity">
    <text evidence="3">Belongs to the protein-tyrosine phosphatase family. Non-receptor class dual specificity subfamily.</text>
</comment>
<evidence type="ECO:0000256" key="9">
    <source>
        <dbReference type="ARBA" id="ARBA00048336"/>
    </source>
</evidence>
<dbReference type="PROSITE" id="PS00383">
    <property type="entry name" value="TYR_PHOSPHATASE_1"/>
    <property type="match status" value="1"/>
</dbReference>
<evidence type="ECO:0000256" key="11">
    <source>
        <dbReference type="PIRSR" id="PIRSR000941-50"/>
    </source>
</evidence>
<dbReference type="Gene3D" id="3.90.190.10">
    <property type="entry name" value="Protein tyrosine phosphatase superfamily"/>
    <property type="match status" value="1"/>
</dbReference>
<dbReference type="PROSITE" id="PS50056">
    <property type="entry name" value="TYR_PHOSPHATASE_2"/>
    <property type="match status" value="1"/>
</dbReference>
<keyword evidence="5" id="KW-0378">Hydrolase</keyword>
<gene>
    <name evidence="15 16 17" type="primary">LOC103506537</name>
</gene>
<feature type="active site" description="Phosphocysteine intermediate" evidence="11">
    <location>
        <position position="85"/>
    </location>
</feature>
<feature type="domain" description="Tyrosine specific protein phosphatases" evidence="13">
    <location>
        <begin position="59"/>
        <end position="119"/>
    </location>
</feature>
<evidence type="ECO:0000256" key="1">
    <source>
        <dbReference type="ARBA" id="ARBA00004123"/>
    </source>
</evidence>
<comment type="subcellular location">
    <subcellularLocation>
        <location evidence="2">Cytoplasm</location>
    </subcellularLocation>
    <subcellularLocation>
        <location evidence="1">Nucleus</location>
    </subcellularLocation>
</comment>
<reference evidence="15 16" key="1">
    <citation type="submission" date="2025-04" db="UniProtKB">
        <authorList>
            <consortium name="RefSeq"/>
        </authorList>
    </citation>
    <scope>IDENTIFICATION</scope>
</reference>
<accession>A0A1S4E8A5</accession>
<dbReference type="GO" id="GO:0004725">
    <property type="term" value="F:protein tyrosine phosphatase activity"/>
    <property type="evidence" value="ECO:0007669"/>
    <property type="project" value="UniProtKB-EC"/>
</dbReference>
<dbReference type="Proteomes" id="UP000079169">
    <property type="component" value="Unplaced"/>
</dbReference>
<dbReference type="RefSeq" id="XP_026677374.1">
    <property type="nucleotide sequence ID" value="XM_026821573.1"/>
</dbReference>
<keyword evidence="6" id="KW-0904">Protein phosphatase</keyword>
<evidence type="ECO:0000313" key="15">
    <source>
        <dbReference type="RefSeq" id="XP_017298408.1"/>
    </source>
</evidence>
<dbReference type="RefSeq" id="XP_026677375.1">
    <property type="nucleotide sequence ID" value="XM_026821574.1"/>
</dbReference>
<keyword evidence="14" id="KW-1185">Reference proteome</keyword>
<dbReference type="PROSITE" id="PS50054">
    <property type="entry name" value="TYR_PHOSPHATASE_DUAL"/>
    <property type="match status" value="1"/>
</dbReference>
<dbReference type="RefSeq" id="XP_017298408.1">
    <property type="nucleotide sequence ID" value="XM_017442919.2"/>
</dbReference>
<evidence type="ECO:0000313" key="14">
    <source>
        <dbReference type="Proteomes" id="UP000079169"/>
    </source>
</evidence>
<evidence type="ECO:0000313" key="16">
    <source>
        <dbReference type="RefSeq" id="XP_026677374.1"/>
    </source>
</evidence>
<evidence type="ECO:0000256" key="6">
    <source>
        <dbReference type="ARBA" id="ARBA00022912"/>
    </source>
</evidence>
<evidence type="ECO:0000256" key="8">
    <source>
        <dbReference type="ARBA" id="ARBA00047761"/>
    </source>
</evidence>
<proteinExistence type="inferred from homology"/>
<dbReference type="SMART" id="SM00195">
    <property type="entry name" value="DSPc"/>
    <property type="match status" value="1"/>
</dbReference>
<evidence type="ECO:0000256" key="3">
    <source>
        <dbReference type="ARBA" id="ARBA00008601"/>
    </source>
</evidence>
<dbReference type="SUPFAM" id="SSF52799">
    <property type="entry name" value="(Phosphotyrosine protein) phosphatases II"/>
    <property type="match status" value="1"/>
</dbReference>
<evidence type="ECO:0000313" key="17">
    <source>
        <dbReference type="RefSeq" id="XP_026677375.1"/>
    </source>
</evidence>
<sequence length="305" mass="34902">MPNLVEENLYLGDLNDAMGLKSSNEANIKFVFSIGIFPTLGKISSLTYRHIEVADLPSEDLLSHFDSAYEFIRESQSEGAILVHCYHGVSRSATIVIAYLMKRDDLGVQTAFDRVKSARDVISPNEGFMHQLALYQRMRMTLDLNFTPYKLYKLKRLSQIVKDVRLVPSSYGELIKADPGLTSNRPNPNVYKCKKCRRVLFTLNNIFAHNRGVKFTWKCQEDGVPPSDSELCKEKIFIEPLVWMKDVKTCPSGKLTCPRCNFKLGSYSWIDYCICNCRTKIFPFFYITPSKIDFDIVVKNVQVTV</sequence>
<dbReference type="AlphaFoldDB" id="A0A1S4E8A5"/>
<evidence type="ECO:0000256" key="2">
    <source>
        <dbReference type="ARBA" id="ARBA00004496"/>
    </source>
</evidence>
<comment type="catalytic activity">
    <reaction evidence="8">
        <text>O-phospho-L-seryl-[protein] + H2O = L-seryl-[protein] + phosphate</text>
        <dbReference type="Rhea" id="RHEA:20629"/>
        <dbReference type="Rhea" id="RHEA-COMP:9863"/>
        <dbReference type="Rhea" id="RHEA-COMP:11604"/>
        <dbReference type="ChEBI" id="CHEBI:15377"/>
        <dbReference type="ChEBI" id="CHEBI:29999"/>
        <dbReference type="ChEBI" id="CHEBI:43474"/>
        <dbReference type="ChEBI" id="CHEBI:83421"/>
        <dbReference type="EC" id="3.1.3.16"/>
    </reaction>
</comment>
<dbReference type="PANTHER" id="PTHR45848:SF4">
    <property type="entry name" value="DUAL SPECIFICITY PROTEIN PHOSPHATASE 12"/>
    <property type="match status" value="1"/>
</dbReference>
<dbReference type="GO" id="GO:0005634">
    <property type="term" value="C:nucleus"/>
    <property type="evidence" value="ECO:0007669"/>
    <property type="project" value="UniProtKB-SubCell"/>
</dbReference>
<evidence type="ECO:0000256" key="7">
    <source>
        <dbReference type="ARBA" id="ARBA00023242"/>
    </source>
</evidence>
<dbReference type="PIRSF" id="PIRSF000941">
    <property type="entry name" value="DUSP12"/>
    <property type="match status" value="1"/>
</dbReference>
<dbReference type="GO" id="GO:0008138">
    <property type="term" value="F:protein tyrosine/serine/threonine phosphatase activity"/>
    <property type="evidence" value="ECO:0007669"/>
    <property type="project" value="InterPro"/>
</dbReference>
<dbReference type="InterPro" id="IPR020422">
    <property type="entry name" value="TYR_PHOSPHATASE_DUAL_dom"/>
</dbReference>
<keyword evidence="7" id="KW-0539">Nucleus</keyword>
<dbReference type="GeneID" id="103506537"/>
<evidence type="ECO:0000259" key="13">
    <source>
        <dbReference type="PROSITE" id="PS50056"/>
    </source>
</evidence>
<dbReference type="FunFam" id="3.90.190.10:FF:000056">
    <property type="entry name" value="Dual specificity phosphatase 12"/>
    <property type="match status" value="1"/>
</dbReference>
<evidence type="ECO:0000256" key="5">
    <source>
        <dbReference type="ARBA" id="ARBA00022801"/>
    </source>
</evidence>
<dbReference type="InterPro" id="IPR000387">
    <property type="entry name" value="Tyr_Pase_dom"/>
</dbReference>
<dbReference type="InterPro" id="IPR000340">
    <property type="entry name" value="Dual-sp_phosphatase_cat-dom"/>
</dbReference>
<evidence type="ECO:0000256" key="4">
    <source>
        <dbReference type="ARBA" id="ARBA00022490"/>
    </source>
</evidence>
<comment type="catalytic activity">
    <reaction evidence="9">
        <text>O-phospho-L-threonyl-[protein] + H2O = L-threonyl-[protein] + phosphate</text>
        <dbReference type="Rhea" id="RHEA:47004"/>
        <dbReference type="Rhea" id="RHEA-COMP:11060"/>
        <dbReference type="Rhea" id="RHEA-COMP:11605"/>
        <dbReference type="ChEBI" id="CHEBI:15377"/>
        <dbReference type="ChEBI" id="CHEBI:30013"/>
        <dbReference type="ChEBI" id="CHEBI:43474"/>
        <dbReference type="ChEBI" id="CHEBI:61977"/>
        <dbReference type="EC" id="3.1.3.16"/>
    </reaction>
</comment>
<dbReference type="InterPro" id="IPR029021">
    <property type="entry name" value="Prot-tyrosine_phosphatase-like"/>
</dbReference>
<evidence type="ECO:0000256" key="10">
    <source>
        <dbReference type="ARBA" id="ARBA00051722"/>
    </source>
</evidence>
<name>A0A1S4E8A5_DIACI</name>
<comment type="catalytic activity">
    <reaction evidence="10">
        <text>O-phospho-L-tyrosyl-[protein] + H2O = L-tyrosyl-[protein] + phosphate</text>
        <dbReference type="Rhea" id="RHEA:10684"/>
        <dbReference type="Rhea" id="RHEA-COMP:10136"/>
        <dbReference type="Rhea" id="RHEA-COMP:20101"/>
        <dbReference type="ChEBI" id="CHEBI:15377"/>
        <dbReference type="ChEBI" id="CHEBI:43474"/>
        <dbReference type="ChEBI" id="CHEBI:46858"/>
        <dbReference type="ChEBI" id="CHEBI:61978"/>
        <dbReference type="EC" id="3.1.3.48"/>
    </reaction>
</comment>
<organism evidence="14 15">
    <name type="scientific">Diaphorina citri</name>
    <name type="common">Asian citrus psyllid</name>
    <dbReference type="NCBI Taxonomy" id="121845"/>
    <lineage>
        <taxon>Eukaryota</taxon>
        <taxon>Metazoa</taxon>
        <taxon>Ecdysozoa</taxon>
        <taxon>Arthropoda</taxon>
        <taxon>Hexapoda</taxon>
        <taxon>Insecta</taxon>
        <taxon>Pterygota</taxon>
        <taxon>Neoptera</taxon>
        <taxon>Paraneoptera</taxon>
        <taxon>Hemiptera</taxon>
        <taxon>Sternorrhyncha</taxon>
        <taxon>Psylloidea</taxon>
        <taxon>Psyllidae</taxon>
        <taxon>Diaphorininae</taxon>
        <taxon>Diaphorina</taxon>
    </lineage>
</organism>
<protein>
    <submittedName>
        <fullName evidence="15 17">Dual specificity protein phosphatase MPK-4 isoform X4</fullName>
    </submittedName>
    <submittedName>
        <fullName evidence="16">Dual specificity protein phosphatase MPK-4 isoform X5</fullName>
    </submittedName>
</protein>
<dbReference type="PANTHER" id="PTHR45848">
    <property type="entry name" value="DUAL SPECIFICITY PROTEIN PHOSPHATASE 12 FAMILY MEMBER"/>
    <property type="match status" value="1"/>
</dbReference>
<dbReference type="CDD" id="cd14498">
    <property type="entry name" value="DSP"/>
    <property type="match status" value="1"/>
</dbReference>